<organism evidence="1 2">
    <name type="scientific">Symbiodinium necroappetens</name>
    <dbReference type="NCBI Taxonomy" id="1628268"/>
    <lineage>
        <taxon>Eukaryota</taxon>
        <taxon>Sar</taxon>
        <taxon>Alveolata</taxon>
        <taxon>Dinophyceae</taxon>
        <taxon>Suessiales</taxon>
        <taxon>Symbiodiniaceae</taxon>
        <taxon>Symbiodinium</taxon>
    </lineage>
</organism>
<proteinExistence type="predicted"/>
<name>A0A813CAG7_9DINO</name>
<dbReference type="AlphaFoldDB" id="A0A813CAG7"/>
<comment type="caution">
    <text evidence="1">The sequence shown here is derived from an EMBL/GenBank/DDBJ whole genome shotgun (WGS) entry which is preliminary data.</text>
</comment>
<dbReference type="Proteomes" id="UP000601435">
    <property type="component" value="Unassembled WGS sequence"/>
</dbReference>
<keyword evidence="2" id="KW-1185">Reference proteome</keyword>
<evidence type="ECO:0000313" key="2">
    <source>
        <dbReference type="Proteomes" id="UP000601435"/>
    </source>
</evidence>
<sequence length="106" mass="11757">AVDLWRQLLGLCDTQAMGDMDRAVQSGGRVIPRSVADNAVDTMREYDRHDLAILTIGLVELVRRLMAEGAQILAASEEDLVEVEVERADGHSLMQTSKTACRKTFR</sequence>
<protein>
    <submittedName>
        <fullName evidence="1">Uncharacterized protein</fullName>
    </submittedName>
</protein>
<accession>A0A813CAG7</accession>
<evidence type="ECO:0000313" key="1">
    <source>
        <dbReference type="EMBL" id="CAE7941975.1"/>
    </source>
</evidence>
<feature type="non-terminal residue" evidence="1">
    <location>
        <position position="106"/>
    </location>
</feature>
<dbReference type="OrthoDB" id="10644549at2759"/>
<dbReference type="EMBL" id="CAJNJA010095383">
    <property type="protein sequence ID" value="CAE7941975.1"/>
    <property type="molecule type" value="Genomic_DNA"/>
</dbReference>
<gene>
    <name evidence="1" type="ORF">SNEC2469_LOCUS34478</name>
</gene>
<feature type="non-terminal residue" evidence="1">
    <location>
        <position position="1"/>
    </location>
</feature>
<reference evidence="1" key="1">
    <citation type="submission" date="2021-02" db="EMBL/GenBank/DDBJ databases">
        <authorList>
            <person name="Dougan E. K."/>
            <person name="Rhodes N."/>
            <person name="Thang M."/>
            <person name="Chan C."/>
        </authorList>
    </citation>
    <scope>NUCLEOTIDE SEQUENCE</scope>
</reference>